<reference evidence="8 9" key="1">
    <citation type="submission" date="2017-06" db="EMBL/GenBank/DDBJ databases">
        <title>Novel microbial phyla capable of carbon fixation and sulfur reduction in deep-sea sediments.</title>
        <authorList>
            <person name="Huang J."/>
            <person name="Baker B."/>
            <person name="Wang Y."/>
        </authorList>
    </citation>
    <scope>NUCLEOTIDE SEQUENCE [LARGE SCALE GENOMIC DNA]</scope>
    <source>
        <strain evidence="8">B3_TA06</strain>
    </source>
</reference>
<dbReference type="GO" id="GO:0005615">
    <property type="term" value="C:extracellular space"/>
    <property type="evidence" value="ECO:0007669"/>
    <property type="project" value="TreeGrafter"/>
</dbReference>
<organism evidence="8 9">
    <name type="scientific">candidate division TA06 bacterium B3_TA06</name>
    <dbReference type="NCBI Taxonomy" id="2012487"/>
    <lineage>
        <taxon>Bacteria</taxon>
        <taxon>Bacteria division TA06</taxon>
    </lineage>
</organism>
<dbReference type="AlphaFoldDB" id="A0A532V7X6"/>
<dbReference type="GO" id="GO:0004111">
    <property type="term" value="F:creatine kinase activity"/>
    <property type="evidence" value="ECO:0007669"/>
    <property type="project" value="InterPro"/>
</dbReference>
<dbReference type="PROSITE" id="PS51510">
    <property type="entry name" value="PHOSPHAGEN_KINASE_C"/>
    <property type="match status" value="1"/>
</dbReference>
<sequence length="355" mass="39710">MTSRNMKSGLKASKVGAWLSGKGPQADIVISSRIRLARNVAGVSFLPKASPQEQKELVSSINRALAEALISNGRGVVHVEDLSPLEAQFLLERHLISADFLKSKGPRGFFATEDETFSLMINEEDHLRLQVLASGLSLKEAFKRTSEIEERLNSALPFAYSERYGFLTACPTNVGTGMRASILIHLPGVILTREIDRVLRGVLQLGLSVRGTYGEGTETKGHIFQISNQRTLGQSEEEIVETLIRMAEQLIRYERDAREYLSTKMDTYIEDKVMRSFGILRYARTLTSEEALNLLSALRLGLGSLKGLDAAKINKLMILTRPANLQFFFDEELSPEQRDRKRAELIREALKDVEP</sequence>
<dbReference type="CDD" id="cd07930">
    <property type="entry name" value="bacterial_phosphagen_kinase"/>
    <property type="match status" value="1"/>
</dbReference>
<keyword evidence="3 5" id="KW-0418">Kinase</keyword>
<evidence type="ECO:0000256" key="3">
    <source>
        <dbReference type="ARBA" id="ARBA00022777"/>
    </source>
</evidence>
<dbReference type="Gene3D" id="3.30.590.10">
    <property type="entry name" value="Glutamine synthetase/guanido kinase, catalytic domain"/>
    <property type="match status" value="1"/>
</dbReference>
<dbReference type="InterPro" id="IPR022414">
    <property type="entry name" value="ATP-guanido_PTrfase_cat"/>
</dbReference>
<gene>
    <name evidence="8" type="ORF">CEE36_04445</name>
</gene>
<dbReference type="Pfam" id="PF00217">
    <property type="entry name" value="ATP-gua_Ptrans"/>
    <property type="match status" value="1"/>
</dbReference>
<accession>A0A532V7X6</accession>
<evidence type="ECO:0000256" key="5">
    <source>
        <dbReference type="PROSITE-ProRule" id="PRU00843"/>
    </source>
</evidence>
<feature type="binding site" evidence="5">
    <location>
        <begin position="31"/>
        <end position="35"/>
    </location>
    <ligand>
        <name>ATP</name>
        <dbReference type="ChEBI" id="CHEBI:30616"/>
    </ligand>
</feature>
<dbReference type="GO" id="GO:0005524">
    <property type="term" value="F:ATP binding"/>
    <property type="evidence" value="ECO:0007669"/>
    <property type="project" value="UniProtKB-UniRule"/>
</dbReference>
<keyword evidence="2 5" id="KW-0547">Nucleotide-binding</keyword>
<evidence type="ECO:0000313" key="9">
    <source>
        <dbReference type="Proteomes" id="UP000317778"/>
    </source>
</evidence>
<dbReference type="Proteomes" id="UP000317778">
    <property type="component" value="Unassembled WGS sequence"/>
</dbReference>
<evidence type="ECO:0000256" key="2">
    <source>
        <dbReference type="ARBA" id="ARBA00022741"/>
    </source>
</evidence>
<comment type="caution">
    <text evidence="8">The sequence shown here is derived from an EMBL/GenBank/DDBJ whole genome shotgun (WGS) entry which is preliminary data.</text>
</comment>
<dbReference type="InterPro" id="IPR023660">
    <property type="entry name" value="Arg_Kinase"/>
</dbReference>
<protein>
    <submittedName>
        <fullName evidence="8">Protein arginine kinase</fullName>
    </submittedName>
</protein>
<feature type="binding site" evidence="5">
    <location>
        <position position="94"/>
    </location>
    <ligand>
        <name>ATP</name>
        <dbReference type="ChEBI" id="CHEBI:30616"/>
    </ligand>
</feature>
<evidence type="ECO:0000256" key="1">
    <source>
        <dbReference type="ARBA" id="ARBA00022679"/>
    </source>
</evidence>
<comment type="similarity">
    <text evidence="5 6">Belongs to the ATP:guanido phosphotransferase family.</text>
</comment>
<evidence type="ECO:0000313" key="8">
    <source>
        <dbReference type="EMBL" id="TKJ43289.1"/>
    </source>
</evidence>
<dbReference type="PANTHER" id="PTHR11547:SF38">
    <property type="entry name" value="ARGININE KINASE 1-RELATED"/>
    <property type="match status" value="1"/>
</dbReference>
<keyword evidence="4 5" id="KW-0067">ATP-binding</keyword>
<proteinExistence type="inferred from homology"/>
<feature type="binding site" evidence="5">
    <location>
        <begin position="179"/>
        <end position="183"/>
    </location>
    <ligand>
        <name>ATP</name>
        <dbReference type="ChEBI" id="CHEBI:30616"/>
    </ligand>
</feature>
<evidence type="ECO:0000256" key="6">
    <source>
        <dbReference type="RuleBase" id="RU000505"/>
    </source>
</evidence>
<dbReference type="SUPFAM" id="SSF55931">
    <property type="entry name" value="Glutamine synthetase/guanido kinase"/>
    <property type="match status" value="1"/>
</dbReference>
<dbReference type="EMBL" id="NJBO01000005">
    <property type="protein sequence ID" value="TKJ43289.1"/>
    <property type="molecule type" value="Genomic_DNA"/>
</dbReference>
<evidence type="ECO:0000259" key="7">
    <source>
        <dbReference type="PROSITE" id="PS51510"/>
    </source>
</evidence>
<feature type="domain" description="Phosphagen kinase C-terminal" evidence="7">
    <location>
        <begin position="28"/>
        <end position="257"/>
    </location>
</feature>
<keyword evidence="1 5" id="KW-0808">Transferase</keyword>
<dbReference type="PANTHER" id="PTHR11547">
    <property type="entry name" value="ARGININE OR CREATINE KINASE"/>
    <property type="match status" value="1"/>
</dbReference>
<dbReference type="InterPro" id="IPR000749">
    <property type="entry name" value="ATP-guanido_PTrfase"/>
</dbReference>
<dbReference type="NCBIfam" id="NF002194">
    <property type="entry name" value="PRK01059.1-4"/>
    <property type="match status" value="1"/>
</dbReference>
<feature type="binding site" evidence="5">
    <location>
        <position position="128"/>
    </location>
    <ligand>
        <name>ATP</name>
        <dbReference type="ChEBI" id="CHEBI:30616"/>
    </ligand>
</feature>
<dbReference type="GO" id="GO:0046314">
    <property type="term" value="P:phosphocreatine biosynthetic process"/>
    <property type="evidence" value="ECO:0007669"/>
    <property type="project" value="InterPro"/>
</dbReference>
<name>A0A532V7X6_UNCT6</name>
<feature type="binding site" evidence="5">
    <location>
        <begin position="210"/>
        <end position="215"/>
    </location>
    <ligand>
        <name>ATP</name>
        <dbReference type="ChEBI" id="CHEBI:30616"/>
    </ligand>
</feature>
<evidence type="ECO:0000256" key="4">
    <source>
        <dbReference type="ARBA" id="ARBA00022840"/>
    </source>
</evidence>
<dbReference type="InterPro" id="IPR022415">
    <property type="entry name" value="ATP-guanido_PTrfase_AS"/>
</dbReference>
<dbReference type="PROSITE" id="PS00112">
    <property type="entry name" value="PHOSPHAGEN_KINASE"/>
    <property type="match status" value="1"/>
</dbReference>
<dbReference type="InterPro" id="IPR014746">
    <property type="entry name" value="Gln_synth/guanido_kin_cat_dom"/>
</dbReference>